<keyword evidence="1" id="KW-0808">Transferase</keyword>
<protein>
    <submittedName>
        <fullName evidence="1">Methyltransferase</fullName>
    </submittedName>
</protein>
<dbReference type="Proteomes" id="UP000244450">
    <property type="component" value="Unassembled WGS sequence"/>
</dbReference>
<keyword evidence="1" id="KW-0489">Methyltransferase</keyword>
<dbReference type="SUPFAM" id="SSF53335">
    <property type="entry name" value="S-adenosyl-L-methionine-dependent methyltransferases"/>
    <property type="match status" value="1"/>
</dbReference>
<dbReference type="AlphaFoldDB" id="A0A2T7BFH7"/>
<sequence length="155" mass="17973">MKRKRILDVTAGSKKMWFNKKHPDTVYTDFRDEDITLFDGRMLQVRPDVVADFRSLPFPDESFHLVVFDPPHLKELGGKSVMAQSYGVLFSTWETDIRDGWLECMRVLRPNGTLIFKWNEFQITLNQVLAVIPGSPLFGHTSGKHGRTKWMAFIK</sequence>
<dbReference type="GO" id="GO:0032259">
    <property type="term" value="P:methylation"/>
    <property type="evidence" value="ECO:0007669"/>
    <property type="project" value="UniProtKB-KW"/>
</dbReference>
<evidence type="ECO:0000313" key="1">
    <source>
        <dbReference type="EMBL" id="PUZ25038.1"/>
    </source>
</evidence>
<accession>A0A2T7BFH7</accession>
<evidence type="ECO:0000313" key="2">
    <source>
        <dbReference type="Proteomes" id="UP000244450"/>
    </source>
</evidence>
<name>A0A2T7BFH7_9BACT</name>
<organism evidence="1 2">
    <name type="scientific">Chitinophaga parva</name>
    <dbReference type="NCBI Taxonomy" id="2169414"/>
    <lineage>
        <taxon>Bacteria</taxon>
        <taxon>Pseudomonadati</taxon>
        <taxon>Bacteroidota</taxon>
        <taxon>Chitinophagia</taxon>
        <taxon>Chitinophagales</taxon>
        <taxon>Chitinophagaceae</taxon>
        <taxon>Chitinophaga</taxon>
    </lineage>
</organism>
<keyword evidence="2" id="KW-1185">Reference proteome</keyword>
<comment type="caution">
    <text evidence="1">The sequence shown here is derived from an EMBL/GenBank/DDBJ whole genome shotgun (WGS) entry which is preliminary data.</text>
</comment>
<proteinExistence type="predicted"/>
<dbReference type="InterPro" id="IPR029063">
    <property type="entry name" value="SAM-dependent_MTases_sf"/>
</dbReference>
<dbReference type="EMBL" id="QCYK01000002">
    <property type="protein sequence ID" value="PUZ25038.1"/>
    <property type="molecule type" value="Genomic_DNA"/>
</dbReference>
<dbReference type="CDD" id="cd02440">
    <property type="entry name" value="AdoMet_MTases"/>
    <property type="match status" value="1"/>
</dbReference>
<gene>
    <name evidence="1" type="ORF">DCC81_12045</name>
</gene>
<reference evidence="1 2" key="1">
    <citation type="submission" date="2018-04" db="EMBL/GenBank/DDBJ databases">
        <title>Chitinophaga fuyangensis sp. nov., isolated from soil in a chemical factory.</title>
        <authorList>
            <person name="Chen K."/>
        </authorList>
    </citation>
    <scope>NUCLEOTIDE SEQUENCE [LARGE SCALE GENOMIC DNA]</scope>
    <source>
        <strain evidence="1 2">LY-1</strain>
    </source>
</reference>
<dbReference type="OrthoDB" id="8781114at2"/>
<dbReference type="RefSeq" id="WP_108686875.1">
    <property type="nucleotide sequence ID" value="NZ_QCYK01000002.1"/>
</dbReference>
<dbReference type="Gene3D" id="3.40.50.150">
    <property type="entry name" value="Vaccinia Virus protein VP39"/>
    <property type="match status" value="1"/>
</dbReference>
<dbReference type="GO" id="GO:0008168">
    <property type="term" value="F:methyltransferase activity"/>
    <property type="evidence" value="ECO:0007669"/>
    <property type="project" value="UniProtKB-KW"/>
</dbReference>